<keyword evidence="4" id="KW-1185">Reference proteome</keyword>
<keyword evidence="1" id="KW-0999">Mitochondrion inner membrane</keyword>
<dbReference type="AlphaFoldDB" id="A0A078BBD3"/>
<evidence type="ECO:0000259" key="2">
    <source>
        <dbReference type="Pfam" id="PF02953"/>
    </source>
</evidence>
<dbReference type="GO" id="GO:0005743">
    <property type="term" value="C:mitochondrial inner membrane"/>
    <property type="evidence" value="ECO:0007669"/>
    <property type="project" value="UniProtKB-SubCell"/>
</dbReference>
<dbReference type="GO" id="GO:0015031">
    <property type="term" value="P:protein transport"/>
    <property type="evidence" value="ECO:0007669"/>
    <property type="project" value="UniProtKB-KW"/>
</dbReference>
<dbReference type="Pfam" id="PF02953">
    <property type="entry name" value="zf-Tim10_DDP"/>
    <property type="match status" value="1"/>
</dbReference>
<keyword evidence="1" id="KW-0472">Membrane</keyword>
<keyword evidence="1" id="KW-0496">Mitochondrion</keyword>
<evidence type="ECO:0000313" key="3">
    <source>
        <dbReference type="EMBL" id="CDW90567.1"/>
    </source>
</evidence>
<dbReference type="Gene3D" id="1.10.287.810">
    <property type="entry name" value="Mitochondrial import inner membrane translocase subunit tim13 like domains"/>
    <property type="match status" value="1"/>
</dbReference>
<comment type="subcellular location">
    <subcellularLocation>
        <location evidence="1">Mitochondrion inner membrane</location>
        <topology evidence="1">Peripheral membrane protein</topology>
        <orientation evidence="1">Intermembrane side</orientation>
    </subcellularLocation>
</comment>
<keyword evidence="1" id="KW-0813">Transport</keyword>
<keyword evidence="1" id="KW-1015">Disulfide bond</keyword>
<dbReference type="InterPro" id="IPR004217">
    <property type="entry name" value="Tim10-like"/>
</dbReference>
<keyword evidence="1" id="KW-0653">Protein transport</keyword>
<sequence length="88" mass="10221">MEHYYPKRTLGVDHENHVRAAVHIINESHDADLAVIENCLTKCNVNFLDTSNGDREESCLKRCYLRYFDSALLIEKEMTKHVFGLPIQ</sequence>
<comment type="subunit">
    <text evidence="1">Heterohexamer.</text>
</comment>
<name>A0A078BBD3_STYLE</name>
<dbReference type="SUPFAM" id="SSF144122">
    <property type="entry name" value="Tim10-like"/>
    <property type="match status" value="1"/>
</dbReference>
<evidence type="ECO:0000256" key="1">
    <source>
        <dbReference type="RuleBase" id="RU367043"/>
    </source>
</evidence>
<protein>
    <recommendedName>
        <fullName evidence="1">Mitochondrial import inner membrane translocase subunit</fullName>
    </recommendedName>
</protein>
<dbReference type="InterPro" id="IPR035427">
    <property type="entry name" value="Tim10-like_dom_sf"/>
</dbReference>
<dbReference type="InParanoid" id="A0A078BBD3"/>
<organism evidence="3 4">
    <name type="scientific">Stylonychia lemnae</name>
    <name type="common">Ciliate</name>
    <dbReference type="NCBI Taxonomy" id="5949"/>
    <lineage>
        <taxon>Eukaryota</taxon>
        <taxon>Sar</taxon>
        <taxon>Alveolata</taxon>
        <taxon>Ciliophora</taxon>
        <taxon>Intramacronucleata</taxon>
        <taxon>Spirotrichea</taxon>
        <taxon>Stichotrichia</taxon>
        <taxon>Sporadotrichida</taxon>
        <taxon>Oxytrichidae</taxon>
        <taxon>Stylonychinae</taxon>
        <taxon>Stylonychia</taxon>
    </lineage>
</organism>
<dbReference type="Proteomes" id="UP000039865">
    <property type="component" value="Unassembled WGS sequence"/>
</dbReference>
<keyword evidence="1" id="KW-0143">Chaperone</keyword>
<comment type="domain">
    <text evidence="1">The twin CX3C motif contains 4 conserved Cys residues that form 2 disulfide bonds in the mitochondrial intermembrane space.</text>
</comment>
<comment type="function">
    <text evidence="1">Mitochondrial intermembrane chaperone that participates in the import and insertion of some multi-pass transmembrane proteins into the mitochondrial inner membrane. Also required for the transfer of beta-barrel precursors from the TOM complex to the sorting and assembly machinery (SAM complex) of the outer membrane. Acts as a chaperone-like protein that protects the hydrophobic precursors from aggregation and guide them through the mitochondrial intermembrane space.</text>
</comment>
<accession>A0A078BBD3</accession>
<evidence type="ECO:0000313" key="4">
    <source>
        <dbReference type="Proteomes" id="UP000039865"/>
    </source>
</evidence>
<proteinExistence type="inferred from homology"/>
<reference evidence="3 4" key="1">
    <citation type="submission" date="2014-06" db="EMBL/GenBank/DDBJ databases">
        <authorList>
            <person name="Swart Estienne"/>
        </authorList>
    </citation>
    <scope>NUCLEOTIDE SEQUENCE [LARGE SCALE GENOMIC DNA]</scope>
    <source>
        <strain evidence="3 4">130c</strain>
    </source>
</reference>
<comment type="similarity">
    <text evidence="1">Belongs to the small Tim family.</text>
</comment>
<keyword evidence="1" id="KW-0811">Translocation</keyword>
<dbReference type="EMBL" id="CCKQ01018595">
    <property type="protein sequence ID" value="CDW90567.1"/>
    <property type="molecule type" value="Genomic_DNA"/>
</dbReference>
<feature type="domain" description="Tim10-like" evidence="2">
    <location>
        <begin position="35"/>
        <end position="79"/>
    </location>
</feature>
<gene>
    <name evidence="3" type="primary">Contig2768.g2971</name>
    <name evidence="3" type="ORF">STYLEM_19712</name>
</gene>